<dbReference type="Gene3D" id="3.10.310.40">
    <property type="match status" value="1"/>
</dbReference>
<evidence type="ECO:0000256" key="11">
    <source>
        <dbReference type="HAMAP-Rule" id="MF_00036"/>
    </source>
</evidence>
<keyword evidence="15" id="KW-1185">Reference proteome</keyword>
<evidence type="ECO:0000259" key="13">
    <source>
        <dbReference type="PROSITE" id="PS50860"/>
    </source>
</evidence>
<dbReference type="RefSeq" id="WP_181069567.1">
    <property type="nucleotide sequence ID" value="NZ_JAAMRF010000002.1"/>
</dbReference>
<dbReference type="PANTHER" id="PTHR11777">
    <property type="entry name" value="ALANYL-TRNA SYNTHETASE"/>
    <property type="match status" value="1"/>
</dbReference>
<feature type="coiled-coil region" evidence="12">
    <location>
        <begin position="707"/>
        <end position="759"/>
    </location>
</feature>
<comment type="catalytic activity">
    <reaction evidence="11">
        <text>tRNA(Ala) + L-alanine + ATP = L-alanyl-tRNA(Ala) + AMP + diphosphate</text>
        <dbReference type="Rhea" id="RHEA:12540"/>
        <dbReference type="Rhea" id="RHEA-COMP:9657"/>
        <dbReference type="Rhea" id="RHEA-COMP:9923"/>
        <dbReference type="ChEBI" id="CHEBI:30616"/>
        <dbReference type="ChEBI" id="CHEBI:33019"/>
        <dbReference type="ChEBI" id="CHEBI:57972"/>
        <dbReference type="ChEBI" id="CHEBI:78442"/>
        <dbReference type="ChEBI" id="CHEBI:78497"/>
        <dbReference type="ChEBI" id="CHEBI:456215"/>
        <dbReference type="EC" id="6.1.1.7"/>
    </reaction>
</comment>
<dbReference type="SUPFAM" id="SSF50447">
    <property type="entry name" value="Translation proteins"/>
    <property type="match status" value="1"/>
</dbReference>
<dbReference type="EC" id="6.1.1.7" evidence="11"/>
<dbReference type="Gene3D" id="2.40.30.130">
    <property type="match status" value="1"/>
</dbReference>
<organism evidence="14 15">
    <name type="scientific">Stutzerimonas azotifigens</name>
    <dbReference type="NCBI Taxonomy" id="291995"/>
    <lineage>
        <taxon>Bacteria</taxon>
        <taxon>Pseudomonadati</taxon>
        <taxon>Pseudomonadota</taxon>
        <taxon>Gammaproteobacteria</taxon>
        <taxon>Pseudomonadales</taxon>
        <taxon>Pseudomonadaceae</taxon>
        <taxon>Stutzerimonas</taxon>
    </lineage>
</organism>
<dbReference type="PROSITE" id="PS50860">
    <property type="entry name" value="AA_TRNA_LIGASE_II_ALA"/>
    <property type="match status" value="1"/>
</dbReference>
<comment type="domain">
    <text evidence="11">Consists of three domains; the N-terminal catalytic domain, the editing domain and the C-terminal C-Ala domain. The editing domain removes incorrectly charged amino acids, while the C-Ala domain, along with tRNA(Ala), serves as a bridge to cooperatively bring together the editing and aminoacylation centers thus stimulating deacylation of misacylated tRNAs.</text>
</comment>
<dbReference type="InterPro" id="IPR018164">
    <property type="entry name" value="Ala-tRNA-synth_IIc_N"/>
</dbReference>
<comment type="similarity">
    <text evidence="1 11">Belongs to the class-II aminoacyl-tRNA synthetase family.</text>
</comment>
<feature type="domain" description="Alanyl-transfer RNA synthetases family profile" evidence="13">
    <location>
        <begin position="1"/>
        <end position="709"/>
    </location>
</feature>
<dbReference type="PRINTS" id="PR00980">
    <property type="entry name" value="TRNASYNTHALA"/>
</dbReference>
<dbReference type="GO" id="GO:0004813">
    <property type="term" value="F:alanine-tRNA ligase activity"/>
    <property type="evidence" value="ECO:0007669"/>
    <property type="project" value="UniProtKB-EC"/>
</dbReference>
<evidence type="ECO:0000256" key="7">
    <source>
        <dbReference type="ARBA" id="ARBA00022840"/>
    </source>
</evidence>
<evidence type="ECO:0000313" key="14">
    <source>
        <dbReference type="EMBL" id="MBA1272613.1"/>
    </source>
</evidence>
<proteinExistence type="inferred from homology"/>
<comment type="cofactor">
    <cofactor evidence="11">
        <name>Zn(2+)</name>
        <dbReference type="ChEBI" id="CHEBI:29105"/>
    </cofactor>
    <text evidence="11">Binds 1 zinc ion per subunit.</text>
</comment>
<feature type="binding site" evidence="11">
    <location>
        <position position="567"/>
    </location>
    <ligand>
        <name>Zn(2+)</name>
        <dbReference type="ChEBI" id="CHEBI:29105"/>
    </ligand>
</feature>
<dbReference type="SUPFAM" id="SSF55186">
    <property type="entry name" value="ThrRS/AlaRS common domain"/>
    <property type="match status" value="1"/>
</dbReference>
<dbReference type="NCBIfam" id="TIGR00344">
    <property type="entry name" value="alaS"/>
    <property type="match status" value="1"/>
</dbReference>
<feature type="binding site" evidence="11">
    <location>
        <position position="670"/>
    </location>
    <ligand>
        <name>Zn(2+)</name>
        <dbReference type="ChEBI" id="CHEBI:29105"/>
    </ligand>
</feature>
<evidence type="ECO:0000256" key="12">
    <source>
        <dbReference type="SAM" id="Coils"/>
    </source>
</evidence>
<dbReference type="InterPro" id="IPR018162">
    <property type="entry name" value="Ala-tRNA-ligase_IIc_anticod-bd"/>
</dbReference>
<evidence type="ECO:0000256" key="5">
    <source>
        <dbReference type="ARBA" id="ARBA00022741"/>
    </source>
</evidence>
<dbReference type="PANTHER" id="PTHR11777:SF9">
    <property type="entry name" value="ALANINE--TRNA LIGASE, CYTOPLASMIC"/>
    <property type="match status" value="1"/>
</dbReference>
<dbReference type="SUPFAM" id="SSF55681">
    <property type="entry name" value="Class II aaRS and biotin synthetases"/>
    <property type="match status" value="1"/>
</dbReference>
<dbReference type="InterPro" id="IPR002318">
    <property type="entry name" value="Ala-tRNA-lgiase_IIc"/>
</dbReference>
<feature type="binding site" evidence="11">
    <location>
        <position position="666"/>
    </location>
    <ligand>
        <name>Zn(2+)</name>
        <dbReference type="ChEBI" id="CHEBI:29105"/>
    </ligand>
</feature>
<evidence type="ECO:0000256" key="6">
    <source>
        <dbReference type="ARBA" id="ARBA00022833"/>
    </source>
</evidence>
<evidence type="ECO:0000256" key="2">
    <source>
        <dbReference type="ARBA" id="ARBA00022555"/>
    </source>
</evidence>
<comment type="function">
    <text evidence="11">Catalyzes the attachment of alanine to tRNA(Ala) in a two-step reaction: alanine is first activated by ATP to form Ala-AMP and then transferred to the acceptor end of tRNA(Ala). Also edits incorrectly charged Ser-tRNA(Ala) and Gly-tRNA(Ala) via its editing domain.</text>
</comment>
<keyword evidence="3 11" id="KW-0436">Ligase</keyword>
<dbReference type="InterPro" id="IPR003156">
    <property type="entry name" value="DHHA1_dom"/>
</dbReference>
<name>A0ABR5YXH2_9GAMM</name>
<keyword evidence="2 11" id="KW-0820">tRNA-binding</keyword>
<keyword evidence="8 11" id="KW-0694">RNA-binding</keyword>
<comment type="caution">
    <text evidence="14">The sequence shown here is derived from an EMBL/GenBank/DDBJ whole genome shotgun (WGS) entry which is preliminary data.</text>
</comment>
<dbReference type="Pfam" id="PF07973">
    <property type="entry name" value="tRNA_SAD"/>
    <property type="match status" value="1"/>
</dbReference>
<dbReference type="Proteomes" id="UP000786387">
    <property type="component" value="Unassembled WGS sequence"/>
</dbReference>
<dbReference type="CDD" id="cd00673">
    <property type="entry name" value="AlaRS_core"/>
    <property type="match status" value="1"/>
</dbReference>
<keyword evidence="5 11" id="KW-0547">Nucleotide-binding</keyword>
<keyword evidence="9 11" id="KW-0648">Protein biosynthesis</keyword>
<feature type="binding site" evidence="11">
    <location>
        <position position="563"/>
    </location>
    <ligand>
        <name>Zn(2+)</name>
        <dbReference type="ChEBI" id="CHEBI:29105"/>
    </ligand>
</feature>
<dbReference type="HAMAP" id="MF_00036_B">
    <property type="entry name" value="Ala_tRNA_synth_B"/>
    <property type="match status" value="1"/>
</dbReference>
<keyword evidence="11" id="KW-0963">Cytoplasm</keyword>
<evidence type="ECO:0000256" key="10">
    <source>
        <dbReference type="ARBA" id="ARBA00023146"/>
    </source>
</evidence>
<accession>A0ABR5YXH2</accession>
<dbReference type="Gene3D" id="3.30.54.20">
    <property type="match status" value="1"/>
</dbReference>
<dbReference type="SUPFAM" id="SSF101353">
    <property type="entry name" value="Putative anticodon-binding domain of alanyl-tRNA synthetase (AlaRS)"/>
    <property type="match status" value="1"/>
</dbReference>
<protein>
    <recommendedName>
        <fullName evidence="11">Alanine--tRNA ligase</fullName>
        <ecNumber evidence="11">6.1.1.7</ecNumber>
    </recommendedName>
    <alternativeName>
        <fullName evidence="11">Alanyl-tRNA synthetase</fullName>
        <shortName evidence="11">AlaRS</shortName>
    </alternativeName>
</protein>
<dbReference type="InterPro" id="IPR012947">
    <property type="entry name" value="tRNA_SAD"/>
</dbReference>
<keyword evidence="4 11" id="KW-0479">Metal-binding</keyword>
<dbReference type="Gene3D" id="3.30.930.10">
    <property type="entry name" value="Bira Bifunctional Protein, Domain 2"/>
    <property type="match status" value="1"/>
</dbReference>
<dbReference type="EMBL" id="JAAMRF010000002">
    <property type="protein sequence ID" value="MBA1272613.1"/>
    <property type="molecule type" value="Genomic_DNA"/>
</dbReference>
<dbReference type="Gene3D" id="3.30.980.10">
    <property type="entry name" value="Threonyl-trna Synthetase, Chain A, domain 2"/>
    <property type="match status" value="1"/>
</dbReference>
<dbReference type="Pfam" id="PF02272">
    <property type="entry name" value="DHHA1"/>
    <property type="match status" value="1"/>
</dbReference>
<evidence type="ECO:0000256" key="3">
    <source>
        <dbReference type="ARBA" id="ARBA00022598"/>
    </source>
</evidence>
<dbReference type="Gene3D" id="6.10.250.550">
    <property type="match status" value="1"/>
</dbReference>
<dbReference type="InterPro" id="IPR009000">
    <property type="entry name" value="Transl_B-barrel_sf"/>
</dbReference>
<sequence length="875" mass="94622">MKSAEIREAFLRFFEEKGHTRVASSSLIPANDPTLLFTNAGMNQFKDCFLGLEKRAYTRAVSSQKCVRAGGKHNDLENVGYTARHHTFFEMLGNFSFGDYFKRDAIHYAWEFLTSEKWLGLPKEKLWVTVYASDDEAYDLWTKEVGVPAERMVRIGDNKGAPYASDNFWAMGDTGPCGPCTEIFFDHGPEIWGGPPGSPEEDGDRYIEIWNNVFMQFNRTADGVMHPLPAPSVDTGMGLERISAVLQHVHANYEIDLFQSLLAASAEAIGCANDGAPSLKVVADHIRSCSFLIADGVLPSNEGRGYVLRRIIRRACRHGNKLGAKGSFFHKIVAALVAEMGDAFPELRQQQAHIERVLKTEEEQFAKTLEQGLKILEQDLAELSGTVIPGAVIFKLYDTYGFPMDLTGDIARERELTLDEEGFEREMEAQRERARAASAFGMDYNSLVKVEGETRFLGYEGTRGTGKVLALFKEGMAVPALSAGDEGVVVLDQTPFYAESGGQIGDCGFFSTEEGLRFDVRDTSKAGGAFLHHGVLDSGRLEVGGTVEAIVDHSVRQATALNHSATHLLHAALREILGDHVAQKGSLVDSQRLRFDFSHFEAITPSQIRALEDRVNEEIRRNTAVEIDETDIDTAKAKGAMALFGEKYGDQVRVLTMGGGFSVELCGGTHVSRTGDIGLFKITSEGGVAAGVRRIEAVTGAAALAYLNSAEEQLKEAAQLVKGSRDTLLDKLSGVLERNRQLEKELEQLKAKAASAAGDDLAGSAVEIKGIKVLAARLDGQDGKALLALVDQLKNKLGRALILLGSELDGKVVLVAGVTADLAGQLKAGELMKQAAAAVGGKGGGRPDMAQGGGTEPAKLDAALALATAYVEQSL</sequence>
<comment type="subcellular location">
    <subcellularLocation>
        <location evidence="11">Cytoplasm</location>
    </subcellularLocation>
</comment>
<keyword evidence="10 11" id="KW-0030">Aminoacyl-tRNA synthetase</keyword>
<dbReference type="Pfam" id="PF01411">
    <property type="entry name" value="tRNA-synt_2c"/>
    <property type="match status" value="1"/>
</dbReference>
<evidence type="ECO:0000256" key="9">
    <source>
        <dbReference type="ARBA" id="ARBA00022917"/>
    </source>
</evidence>
<gene>
    <name evidence="11 14" type="primary">alaS</name>
    <name evidence="14" type="ORF">G7026_04530</name>
</gene>
<dbReference type="InterPro" id="IPR045864">
    <property type="entry name" value="aa-tRNA-synth_II/BPL/LPL"/>
</dbReference>
<keyword evidence="7 11" id="KW-0067">ATP-binding</keyword>
<keyword evidence="12" id="KW-0175">Coiled coil</keyword>
<dbReference type="SMART" id="SM00863">
    <property type="entry name" value="tRNA_SAD"/>
    <property type="match status" value="1"/>
</dbReference>
<keyword evidence="6 11" id="KW-0862">Zinc</keyword>
<evidence type="ECO:0000256" key="8">
    <source>
        <dbReference type="ARBA" id="ARBA00022884"/>
    </source>
</evidence>
<reference evidence="14 15" key="1">
    <citation type="submission" date="2020-02" db="EMBL/GenBank/DDBJ databases">
        <title>Synteny-based analysis reveals conserved mechanism for high triclosan tolerance in Pseudomonas, as well as instances of horizontal transfer.</title>
        <authorList>
            <person name="Mcfarland A.G."/>
            <person name="Bertucci H.K."/>
            <person name="Litmann E."/>
            <person name="Shen J."/>
            <person name="Huttenhower C."/>
            <person name="Hartmann E.M."/>
        </authorList>
    </citation>
    <scope>NUCLEOTIDE SEQUENCE [LARGE SCALE GENOMIC DNA]</scope>
    <source>
        <strain evidence="14 15">115A1</strain>
    </source>
</reference>
<dbReference type="InterPro" id="IPR018165">
    <property type="entry name" value="Ala-tRNA-synth_IIc_core"/>
</dbReference>
<dbReference type="InterPro" id="IPR050058">
    <property type="entry name" value="Ala-tRNA_ligase"/>
</dbReference>
<dbReference type="InterPro" id="IPR018163">
    <property type="entry name" value="Thr/Ala-tRNA-synth_IIc_edit"/>
</dbReference>
<evidence type="ECO:0000313" key="15">
    <source>
        <dbReference type="Proteomes" id="UP000786387"/>
    </source>
</evidence>
<dbReference type="InterPro" id="IPR023033">
    <property type="entry name" value="Ala_tRNA_ligase_euk/bac"/>
</dbReference>
<evidence type="ECO:0000256" key="1">
    <source>
        <dbReference type="ARBA" id="ARBA00008226"/>
    </source>
</evidence>
<evidence type="ECO:0000256" key="4">
    <source>
        <dbReference type="ARBA" id="ARBA00022723"/>
    </source>
</evidence>